<organism evidence="3">
    <name type="scientific">hydrothermal vent metagenome</name>
    <dbReference type="NCBI Taxonomy" id="652676"/>
    <lineage>
        <taxon>unclassified sequences</taxon>
        <taxon>metagenomes</taxon>
        <taxon>ecological metagenomes</taxon>
    </lineage>
</organism>
<dbReference type="AlphaFoldDB" id="A0A3B1DVV5"/>
<dbReference type="CDD" id="cd01834">
    <property type="entry name" value="SGNH_hydrolase_like_2"/>
    <property type="match status" value="1"/>
</dbReference>
<dbReference type="Pfam" id="PF23500">
    <property type="entry name" value="DUF7133"/>
    <property type="match status" value="2"/>
</dbReference>
<accession>A0A3B1DVV5</accession>
<dbReference type="Pfam" id="PF13472">
    <property type="entry name" value="Lipase_GDSL_2"/>
    <property type="match status" value="1"/>
</dbReference>
<dbReference type="InterPro" id="IPR016024">
    <property type="entry name" value="ARM-type_fold"/>
</dbReference>
<dbReference type="Gene3D" id="2.120.10.30">
    <property type="entry name" value="TolB, C-terminal domain"/>
    <property type="match status" value="1"/>
</dbReference>
<evidence type="ECO:0000259" key="1">
    <source>
        <dbReference type="Pfam" id="PF13472"/>
    </source>
</evidence>
<dbReference type="PANTHER" id="PTHR33546">
    <property type="entry name" value="LARGE, MULTIFUNCTIONAL SECRETED PROTEIN-RELATED"/>
    <property type="match status" value="1"/>
</dbReference>
<feature type="domain" description="DUF7133" evidence="2">
    <location>
        <begin position="342"/>
        <end position="558"/>
    </location>
</feature>
<proteinExistence type="predicted"/>
<reference evidence="3" key="1">
    <citation type="submission" date="2018-06" db="EMBL/GenBank/DDBJ databases">
        <authorList>
            <person name="Zhirakovskaya E."/>
        </authorList>
    </citation>
    <scope>NUCLEOTIDE SEQUENCE</scope>
</reference>
<dbReference type="InterPro" id="IPR011989">
    <property type="entry name" value="ARM-like"/>
</dbReference>
<evidence type="ECO:0000313" key="3">
    <source>
        <dbReference type="EMBL" id="VAX41083.1"/>
    </source>
</evidence>
<dbReference type="SUPFAM" id="SSF63829">
    <property type="entry name" value="Calcium-dependent phosphotriesterase"/>
    <property type="match status" value="1"/>
</dbReference>
<evidence type="ECO:0000259" key="2">
    <source>
        <dbReference type="Pfam" id="PF23500"/>
    </source>
</evidence>
<dbReference type="InterPro" id="IPR055557">
    <property type="entry name" value="DUF7133"/>
</dbReference>
<dbReference type="SUPFAM" id="SSF52266">
    <property type="entry name" value="SGNH hydrolase"/>
    <property type="match status" value="1"/>
</dbReference>
<dbReference type="InterPro" id="IPR036514">
    <property type="entry name" value="SGNH_hydro_sf"/>
</dbReference>
<dbReference type="Gene3D" id="3.40.50.1110">
    <property type="entry name" value="SGNH hydrolase"/>
    <property type="match status" value="1"/>
</dbReference>
<feature type="domain" description="SGNH hydrolase-type esterase" evidence="1">
    <location>
        <begin position="57"/>
        <end position="227"/>
    </location>
</feature>
<dbReference type="Gene3D" id="1.25.10.10">
    <property type="entry name" value="Leucine-rich Repeat Variant"/>
    <property type="match status" value="1"/>
</dbReference>
<dbReference type="PANTHER" id="PTHR33546:SF1">
    <property type="entry name" value="LARGE, MULTIFUNCTIONAL SECRETED PROTEIN"/>
    <property type="match status" value="1"/>
</dbReference>
<dbReference type="SUPFAM" id="SSF48371">
    <property type="entry name" value="ARM repeat"/>
    <property type="match status" value="1"/>
</dbReference>
<dbReference type="NCBIfam" id="TIGR02604">
    <property type="entry name" value="Piru_Ver_Nterm"/>
    <property type="match status" value="1"/>
</dbReference>
<name>A0A3B1DVV5_9ZZZZ</name>
<dbReference type="InterPro" id="IPR013830">
    <property type="entry name" value="SGNH_hydro"/>
</dbReference>
<protein>
    <submittedName>
        <fullName evidence="3">Cytochrome c</fullName>
    </submittedName>
</protein>
<gene>
    <name evidence="3" type="ORF">MNBD_PLANCTO02-2202</name>
</gene>
<sequence>MHTFKRTSLTTATFAIVTAFSLLQCSYSYAKAPQLQFSKGNKIVFIGNTLAERMQHAGYFETLIQSRFPYKELTFRNLGWSADELKLRPRSNSFSDHGHRLEDHKPDVVFAFFGFNESFGGKKGLPKFQKDLKEFIKKITTTKYNGKSAPQLVLVSPIAHENLHKPSLPDGKANNKNIALYTKAMKEIAEKQNVVFVNVFDVTQKMMETSETSFTFNGIHLNDYGNKYFATALDMLLFGAQPKNNNVDTKKLRAEVLEKNLQHWYDYRAVNGFYIYGGRKKPFGVVNFPAEFKKLRKMVVNRDKRIWAVARGNKVPDKIDDSNTGKFTEIKTNFKRPITILSPAESKKHFKLPKGYEINLFASEVEFPALKNPCQFTFDAKGRLWVVTMETYPMYLPGTPVHDKVLILEDTNGDGKADKSTVFADGLHLPTGIELGDGGAYVAQQPNLVFLKDTNGDGKADVKKIVLHGFDSADSHHSISAFEWGPGGALYFQEGTFHHSQVETPYGPTRLVNSGIFRYEPKSEKLDAFVSYNFANPWGHLFDKWGQNLVADASGGANYFGTAFSGDIDYPKKHASMKHFLKKQWRPTSGCEIVSSRNFPESAQGNYLLNNCIGFHGVLQYKMKDDGSGFHADPVEPLVQSTDTNFRPVDLQFGPDGALYLVDWFNPLVGHMQHSIRDPNRDHAHGRIWRVSYKNRPLVKPAKIAGEPIMALLDLLKSPEDRTRFRVRRELRLHKTKKVVRAIDKWIAKLDKKDKNYQHHLLEALWVNQHHDVVDEILLKQLLQSPDFRVRAAATRVLCYWRDRVEKPLDLLRKQINDKHPRVRIEAIRALSFFKGDQAAEALEVSVDSLLLPQDYYLKYTLQETMNTLEGRVKKK</sequence>
<feature type="domain" description="DUF7133" evidence="2">
    <location>
        <begin position="586"/>
        <end position="694"/>
    </location>
</feature>
<dbReference type="InterPro" id="IPR011042">
    <property type="entry name" value="6-blade_b-propeller_TolB-like"/>
</dbReference>
<dbReference type="InterPro" id="IPR013428">
    <property type="entry name" value="Membrane-bound_put_N"/>
</dbReference>
<dbReference type="Pfam" id="PF13646">
    <property type="entry name" value="HEAT_2"/>
    <property type="match status" value="1"/>
</dbReference>
<dbReference type="EMBL" id="UOGL01000512">
    <property type="protein sequence ID" value="VAX41083.1"/>
    <property type="molecule type" value="Genomic_DNA"/>
</dbReference>